<dbReference type="GO" id="GO:0005524">
    <property type="term" value="F:ATP binding"/>
    <property type="evidence" value="ECO:0007669"/>
    <property type="project" value="UniProtKB-KW"/>
</dbReference>
<dbReference type="EMBL" id="AZAC01000032">
    <property type="protein sequence ID" value="KIX12449.1"/>
    <property type="molecule type" value="Genomic_DNA"/>
</dbReference>
<dbReference type="RefSeq" id="WP_044350643.1">
    <property type="nucleotide sequence ID" value="NZ_AZAC01000032.1"/>
</dbReference>
<dbReference type="Gene3D" id="3.40.50.300">
    <property type="entry name" value="P-loop containing nucleotide triphosphate hydrolases"/>
    <property type="match status" value="2"/>
</dbReference>
<dbReference type="InterPro" id="IPR027417">
    <property type="entry name" value="P-loop_NTPase"/>
</dbReference>
<sequence length="509" mass="55700">MPAEKTPAIDMQGIVKRFPGVTALAGLDFQVGRGEIHALVGENGAGKSTLMQVLSGRLVPEEGEVSILGRRMPKGSPKAAIEAGLGMVYQHFKLAPSLTVVENLLLGRQMNSFRLKLDDLAQKVEALGKEYKLEVPPHTQVWKLSMGERQRVEILRLLLYDARVLVFDEPTTILTPQETLDLVKALRFMRDQGRSVVFISHKLEEVLDLADRITILRQGRAVTTLNRGEADKESLAGLMIAGEWEQVSYRAGQGQRDEHAPLLELEDVSVRDDQGILRLKDLDLSLRPGEILGVAGVAGNGQRELADVCCGARTAEKGSVKVKGRDLTNKGPFAYIKAGVGYVPEDRHTDGSIGILNLMENLMLKGVLDRRFKRGPWLDWPAGKKHTESLILEYDIRPPDPKATAGSLSGGNLQKLLLARELDQKPKILVAAYPLRGLDLASASFVEKVLRNHADQGGAVLLISEDASQMLNIADRFVVLFRGSTKGPFGNGELNPTQIGLLMAGEELK</sequence>
<dbReference type="CDD" id="cd03216">
    <property type="entry name" value="ABC_Carb_Monos_I"/>
    <property type="match status" value="1"/>
</dbReference>
<dbReference type="InterPro" id="IPR003593">
    <property type="entry name" value="AAA+_ATPase"/>
</dbReference>
<evidence type="ECO:0000313" key="6">
    <source>
        <dbReference type="EMBL" id="KIX12449.1"/>
    </source>
</evidence>
<dbReference type="STRING" id="1429043.X474_19140"/>
<dbReference type="AlphaFoldDB" id="A0A0D2J2N4"/>
<name>A0A0D2J2N4_9BACT</name>
<dbReference type="OrthoDB" id="9809450at2"/>
<dbReference type="PANTHER" id="PTHR43790">
    <property type="entry name" value="CARBOHYDRATE TRANSPORT ATP-BINDING PROTEIN MG119-RELATED"/>
    <property type="match status" value="1"/>
</dbReference>
<dbReference type="PANTHER" id="PTHR43790:SF9">
    <property type="entry name" value="GALACTOFURANOSE TRANSPORTER ATP-BINDING PROTEIN YTFR"/>
    <property type="match status" value="1"/>
</dbReference>
<dbReference type="InterPro" id="IPR050107">
    <property type="entry name" value="ABC_carbohydrate_import_ATPase"/>
</dbReference>
<feature type="domain" description="ABC transporter" evidence="5">
    <location>
        <begin position="263"/>
        <end position="507"/>
    </location>
</feature>
<dbReference type="PROSITE" id="PS00211">
    <property type="entry name" value="ABC_TRANSPORTER_1"/>
    <property type="match status" value="1"/>
</dbReference>
<proteinExistence type="predicted"/>
<reference evidence="6 7" key="1">
    <citation type="submission" date="2013-11" db="EMBL/GenBank/DDBJ databases">
        <title>Metagenomic analysis of a methanogenic consortium involved in long chain n-alkane degradation.</title>
        <authorList>
            <person name="Davidova I.A."/>
            <person name="Callaghan A.V."/>
            <person name="Wawrik B."/>
            <person name="Pruitt S."/>
            <person name="Marks C."/>
            <person name="Duncan K.E."/>
            <person name="Suflita J.M."/>
        </authorList>
    </citation>
    <scope>NUCLEOTIDE SEQUENCE [LARGE SCALE GENOMIC DNA]</scope>
    <source>
        <strain evidence="6 7">SPR</strain>
    </source>
</reference>
<keyword evidence="4" id="KW-0067">ATP-binding</keyword>
<keyword evidence="1" id="KW-0813">Transport</keyword>
<keyword evidence="2" id="KW-0677">Repeat</keyword>
<keyword evidence="3" id="KW-0547">Nucleotide-binding</keyword>
<organism evidence="6 7">
    <name type="scientific">Dethiosulfatarculus sandiegensis</name>
    <dbReference type="NCBI Taxonomy" id="1429043"/>
    <lineage>
        <taxon>Bacteria</taxon>
        <taxon>Pseudomonadati</taxon>
        <taxon>Thermodesulfobacteriota</taxon>
        <taxon>Desulfarculia</taxon>
        <taxon>Desulfarculales</taxon>
        <taxon>Desulfarculaceae</taxon>
        <taxon>Dethiosulfatarculus</taxon>
    </lineage>
</organism>
<keyword evidence="7" id="KW-1185">Reference proteome</keyword>
<dbReference type="InterPro" id="IPR003439">
    <property type="entry name" value="ABC_transporter-like_ATP-bd"/>
</dbReference>
<dbReference type="Proteomes" id="UP000032233">
    <property type="component" value="Unassembled WGS sequence"/>
</dbReference>
<dbReference type="SMART" id="SM00382">
    <property type="entry name" value="AAA"/>
    <property type="match status" value="1"/>
</dbReference>
<evidence type="ECO:0000259" key="5">
    <source>
        <dbReference type="PROSITE" id="PS50893"/>
    </source>
</evidence>
<dbReference type="GO" id="GO:0016887">
    <property type="term" value="F:ATP hydrolysis activity"/>
    <property type="evidence" value="ECO:0007669"/>
    <property type="project" value="InterPro"/>
</dbReference>
<dbReference type="FunCoup" id="A0A0D2J2N4">
    <property type="interactions" value="309"/>
</dbReference>
<feature type="domain" description="ABC transporter" evidence="5">
    <location>
        <begin position="9"/>
        <end position="243"/>
    </location>
</feature>
<dbReference type="InterPro" id="IPR017871">
    <property type="entry name" value="ABC_transporter-like_CS"/>
</dbReference>
<evidence type="ECO:0000313" key="7">
    <source>
        <dbReference type="Proteomes" id="UP000032233"/>
    </source>
</evidence>
<evidence type="ECO:0000256" key="2">
    <source>
        <dbReference type="ARBA" id="ARBA00022737"/>
    </source>
</evidence>
<dbReference type="PROSITE" id="PS50893">
    <property type="entry name" value="ABC_TRANSPORTER_2"/>
    <property type="match status" value="2"/>
</dbReference>
<evidence type="ECO:0000256" key="1">
    <source>
        <dbReference type="ARBA" id="ARBA00022448"/>
    </source>
</evidence>
<comment type="caution">
    <text evidence="6">The sequence shown here is derived from an EMBL/GenBank/DDBJ whole genome shotgun (WGS) entry which is preliminary data.</text>
</comment>
<dbReference type="Pfam" id="PF00005">
    <property type="entry name" value="ABC_tran"/>
    <property type="match status" value="2"/>
</dbReference>
<dbReference type="CDD" id="cd03215">
    <property type="entry name" value="ABC_Carb_Monos_II"/>
    <property type="match status" value="1"/>
</dbReference>
<dbReference type="InParanoid" id="A0A0D2J2N4"/>
<dbReference type="SUPFAM" id="SSF52540">
    <property type="entry name" value="P-loop containing nucleoside triphosphate hydrolases"/>
    <property type="match status" value="2"/>
</dbReference>
<evidence type="ECO:0000256" key="3">
    <source>
        <dbReference type="ARBA" id="ARBA00022741"/>
    </source>
</evidence>
<gene>
    <name evidence="6" type="ORF">X474_19140</name>
</gene>
<protein>
    <recommendedName>
        <fullName evidence="5">ABC transporter domain-containing protein</fullName>
    </recommendedName>
</protein>
<accession>A0A0D2J2N4</accession>
<evidence type="ECO:0000256" key="4">
    <source>
        <dbReference type="ARBA" id="ARBA00022840"/>
    </source>
</evidence>